<proteinExistence type="predicted"/>
<evidence type="ECO:0008006" key="3">
    <source>
        <dbReference type="Google" id="ProtNLM"/>
    </source>
</evidence>
<evidence type="ECO:0000313" key="1">
    <source>
        <dbReference type="EMBL" id="GLR68823.1"/>
    </source>
</evidence>
<dbReference type="RefSeq" id="WP_284259684.1">
    <property type="nucleotide sequence ID" value="NZ_BSOS01000096.1"/>
</dbReference>
<accession>A0ABQ6AF24</accession>
<comment type="caution">
    <text evidence="1">The sequence shown here is derived from an EMBL/GenBank/DDBJ whole genome shotgun (WGS) entry which is preliminary data.</text>
</comment>
<evidence type="ECO:0000313" key="2">
    <source>
        <dbReference type="Proteomes" id="UP001156641"/>
    </source>
</evidence>
<name>A0ABQ6AF24_9PROT</name>
<sequence length="351" mass="40053">MNLVLKPAETFREDYTARNSDAAILRFPFPFHEDKYMYSVNMEPHVPGGASPVYDAVFDLDEHYIGECVDRAITLADDPMRCFVMPHLIDAEWDTLELLMESLAKDYPEQFTLSKDGAAWHWVNRPLAIDQKFTFGDASTLPYPPFEFITRQVQGDFTLQDQRDNNLFVEGGMVTTQADWSLNFDAGMSFMEWHGPVPVAHQAGVFERALTYLLRLQYGKPVRRLNWTLTANPRLDTSPENYPIWGPEKTAITPENVGARLCLRVEVQTLTRLPRSNAILFGIRGYLIRLEELTRVPKWARRMHRVIRDLHPEIAAYKGMTGYRQIIVDHLAAFDDGAATSPGTAPEQTSL</sequence>
<dbReference type="EMBL" id="BSOS01000096">
    <property type="protein sequence ID" value="GLR68823.1"/>
    <property type="molecule type" value="Genomic_DNA"/>
</dbReference>
<dbReference type="InterPro" id="IPR021848">
    <property type="entry name" value="HODM_asu-like"/>
</dbReference>
<protein>
    <recommendedName>
        <fullName evidence="3">DUF3445 domain-containing protein</fullName>
    </recommendedName>
</protein>
<keyword evidence="2" id="KW-1185">Reference proteome</keyword>
<dbReference type="Proteomes" id="UP001156641">
    <property type="component" value="Unassembled WGS sequence"/>
</dbReference>
<reference evidence="2" key="1">
    <citation type="journal article" date="2019" name="Int. J. Syst. Evol. Microbiol.">
        <title>The Global Catalogue of Microorganisms (GCM) 10K type strain sequencing project: providing services to taxonomists for standard genome sequencing and annotation.</title>
        <authorList>
            <consortium name="The Broad Institute Genomics Platform"/>
            <consortium name="The Broad Institute Genome Sequencing Center for Infectious Disease"/>
            <person name="Wu L."/>
            <person name="Ma J."/>
        </authorList>
    </citation>
    <scope>NUCLEOTIDE SEQUENCE [LARGE SCALE GENOMIC DNA]</scope>
    <source>
        <strain evidence="2">NBRC 112502</strain>
    </source>
</reference>
<gene>
    <name evidence="1" type="ORF">GCM10010909_35050</name>
</gene>
<organism evidence="1 2">
    <name type="scientific">Acidocella aquatica</name>
    <dbReference type="NCBI Taxonomy" id="1922313"/>
    <lineage>
        <taxon>Bacteria</taxon>
        <taxon>Pseudomonadati</taxon>
        <taxon>Pseudomonadota</taxon>
        <taxon>Alphaproteobacteria</taxon>
        <taxon>Acetobacterales</taxon>
        <taxon>Acidocellaceae</taxon>
        <taxon>Acidocella</taxon>
    </lineage>
</organism>
<dbReference type="Pfam" id="PF11927">
    <property type="entry name" value="HODM_asu-like"/>
    <property type="match status" value="1"/>
</dbReference>